<organism evidence="1">
    <name type="scientific">Panstrongylus lignarius</name>
    <dbReference type="NCBI Taxonomy" id="156445"/>
    <lineage>
        <taxon>Eukaryota</taxon>
        <taxon>Metazoa</taxon>
        <taxon>Ecdysozoa</taxon>
        <taxon>Arthropoda</taxon>
        <taxon>Hexapoda</taxon>
        <taxon>Insecta</taxon>
        <taxon>Pterygota</taxon>
        <taxon>Neoptera</taxon>
        <taxon>Paraneoptera</taxon>
        <taxon>Hemiptera</taxon>
        <taxon>Heteroptera</taxon>
        <taxon>Panheteroptera</taxon>
        <taxon>Cimicomorpha</taxon>
        <taxon>Reduviidae</taxon>
        <taxon>Triatominae</taxon>
        <taxon>Panstrongylus</taxon>
    </lineage>
</organism>
<proteinExistence type="predicted"/>
<protein>
    <submittedName>
        <fullName evidence="1">Uncharacterized protein</fullName>
    </submittedName>
</protein>
<sequence length="101" mass="11538">MNFRISGSYVFIYFSRIFEVTATVIDSPSVVGFMTKFVCSFAFKFLNCINCNCIILNYKTSHGIVDICSPKTAKILGVPTMNLLLYFIHIFLNVNAYLEHF</sequence>
<dbReference type="EMBL" id="GFTR01001605">
    <property type="protein sequence ID" value="JAW14821.1"/>
    <property type="molecule type" value="Transcribed_RNA"/>
</dbReference>
<accession>A0A224Y2T9</accession>
<evidence type="ECO:0000313" key="1">
    <source>
        <dbReference type="EMBL" id="JAW14821.1"/>
    </source>
</evidence>
<name>A0A224Y2T9_9HEMI</name>
<dbReference type="AlphaFoldDB" id="A0A224Y2T9"/>
<reference evidence="1" key="1">
    <citation type="journal article" date="2018" name="PLoS Negl. Trop. Dis.">
        <title>An insight into the salivary gland and fat body transcriptome of Panstrongylus lignarius (Hemiptera: Heteroptera), the main vector of Chagas disease in Peru.</title>
        <authorList>
            <person name="Nevoa J.C."/>
            <person name="Mendes M.T."/>
            <person name="da Silva M.V."/>
            <person name="Soares S.C."/>
            <person name="Oliveira C.J.F."/>
            <person name="Ribeiro J.M.C."/>
        </authorList>
    </citation>
    <scope>NUCLEOTIDE SEQUENCE</scope>
</reference>